<comment type="subcellular location">
    <subcellularLocation>
        <location evidence="13">Cytoplasm</location>
    </subcellularLocation>
    <text evidence="13">About half TF is bound to the ribosome near the polypeptide exit tunnel while the other half is free in the cytoplasm.</text>
</comment>
<keyword evidence="20" id="KW-1185">Reference proteome</keyword>
<organism evidence="19 20">
    <name type="scientific">Sphaerospermopsis reniformis</name>
    <dbReference type="NCBI Taxonomy" id="531300"/>
    <lineage>
        <taxon>Bacteria</taxon>
        <taxon>Bacillati</taxon>
        <taxon>Cyanobacteriota</taxon>
        <taxon>Cyanophyceae</taxon>
        <taxon>Nostocales</taxon>
        <taxon>Aphanizomenonaceae</taxon>
        <taxon>Sphaerospermopsis</taxon>
    </lineage>
</organism>
<evidence type="ECO:0000256" key="16">
    <source>
        <dbReference type="SAM" id="Coils"/>
    </source>
</evidence>
<dbReference type="Proteomes" id="UP000300142">
    <property type="component" value="Unassembled WGS sequence"/>
</dbReference>
<dbReference type="Pfam" id="PF05697">
    <property type="entry name" value="Trigger_N"/>
    <property type="match status" value="1"/>
</dbReference>
<keyword evidence="7 13" id="KW-0697">Rotamase</keyword>
<dbReference type="InterPro" id="IPR027304">
    <property type="entry name" value="Trigger_fact/SurA_dom_sf"/>
</dbReference>
<dbReference type="GO" id="GO:0051083">
    <property type="term" value="P:'de novo' cotranslational protein folding"/>
    <property type="evidence" value="ECO:0007669"/>
    <property type="project" value="TreeGrafter"/>
</dbReference>
<comment type="catalytic activity">
    <reaction evidence="1 13 14">
        <text>[protein]-peptidylproline (omega=180) = [protein]-peptidylproline (omega=0)</text>
        <dbReference type="Rhea" id="RHEA:16237"/>
        <dbReference type="Rhea" id="RHEA-COMP:10747"/>
        <dbReference type="Rhea" id="RHEA-COMP:10748"/>
        <dbReference type="ChEBI" id="CHEBI:83833"/>
        <dbReference type="ChEBI" id="CHEBI:83834"/>
        <dbReference type="EC" id="5.2.1.8"/>
    </reaction>
</comment>
<feature type="region of interest" description="Disordered" evidence="17">
    <location>
        <begin position="441"/>
        <end position="466"/>
    </location>
</feature>
<name>A0A480A312_9CYAN</name>
<evidence type="ECO:0000256" key="14">
    <source>
        <dbReference type="PROSITE-ProRule" id="PRU00277"/>
    </source>
</evidence>
<comment type="domain">
    <text evidence="13">Consists of 3 domains; the N-terminus binds the ribosome, the middle domain has PPIase activity, while the C-terminus has intrinsic chaperone activity on its own.</text>
</comment>
<feature type="coiled-coil region" evidence="16">
    <location>
        <begin position="382"/>
        <end position="409"/>
    </location>
</feature>
<proteinExistence type="inferred from homology"/>
<dbReference type="InterPro" id="IPR008880">
    <property type="entry name" value="Trigger_fac_C"/>
</dbReference>
<evidence type="ECO:0000256" key="8">
    <source>
        <dbReference type="ARBA" id="ARBA00023186"/>
    </source>
</evidence>
<evidence type="ECO:0000256" key="10">
    <source>
        <dbReference type="ARBA" id="ARBA00023306"/>
    </source>
</evidence>
<sequence>MKVTQEKLEKSQIGLEIEITAEVTQQKYEQVIKNLSATVNLPGFRKGKAPRQVLLQRLGSSRIKASVLEELIPEVVEQAVKQEDIKAIGQPRLVSSFDDLINNYKPGEPLTFAAAVDVEPEIKIQQYTGFQVKAEEIKHDPTRVDTVLDQERQKMSTLIPVEGRAAQIGDVAVVDFKGVLAKGEGEDEAAEPTPIPGGEAADFQVELQEDKFIPGFVVGMVGMNPGETREISAQFPDPYASQELAGKAALFTVTLKEIKEKELPPLDDDFAQEVSDFETLAELRTSLEERYQKEAQEQTKTNQQEALLAELLKHVEIDLPKTLIDNEVDAMIKQTIMKLSEQGMDVRKFLTQEILNQLRERSEPDAVERLKRSLAVEEIGKRESITATVEEVNAKVKELLEEYADEDIDAVRLQSLVEAQLVNEKIMDWLLANSSIELVPEGSLSTEEETDSEAETATEAETTSPE</sequence>
<dbReference type="Gene3D" id="3.10.50.40">
    <property type="match status" value="1"/>
</dbReference>
<dbReference type="InterPro" id="IPR036611">
    <property type="entry name" value="Trigger_fac_ribosome-bd_sf"/>
</dbReference>
<evidence type="ECO:0000313" key="20">
    <source>
        <dbReference type="Proteomes" id="UP000300142"/>
    </source>
</evidence>
<dbReference type="PANTHER" id="PTHR30560:SF3">
    <property type="entry name" value="TRIGGER FACTOR-LIKE PROTEIN TIG, CHLOROPLASTIC"/>
    <property type="match status" value="1"/>
</dbReference>
<dbReference type="GO" id="GO:0051301">
    <property type="term" value="P:cell division"/>
    <property type="evidence" value="ECO:0007669"/>
    <property type="project" value="UniProtKB-KW"/>
</dbReference>
<keyword evidence="5 13" id="KW-0963">Cytoplasm</keyword>
<reference evidence="20" key="1">
    <citation type="submission" date="2019-02" db="EMBL/GenBank/DDBJ databases">
        <title>Draft genome sequence of Sphaerospermopsis reniformis NIES-1949.</title>
        <authorList>
            <person name="Yamaguchi H."/>
            <person name="Suzuki S."/>
            <person name="Kawachi M."/>
        </authorList>
    </citation>
    <scope>NUCLEOTIDE SEQUENCE [LARGE SCALE GENOMIC DNA]</scope>
    <source>
        <strain evidence="20">NIES-1949</strain>
    </source>
</reference>
<dbReference type="Gene3D" id="3.30.70.1050">
    <property type="entry name" value="Trigger factor ribosome-binding domain"/>
    <property type="match status" value="1"/>
</dbReference>
<feature type="domain" description="PPIase FKBP-type" evidence="18">
    <location>
        <begin position="169"/>
        <end position="264"/>
    </location>
</feature>
<dbReference type="GO" id="GO:0015031">
    <property type="term" value="P:protein transport"/>
    <property type="evidence" value="ECO:0007669"/>
    <property type="project" value="UniProtKB-UniRule"/>
</dbReference>
<dbReference type="SUPFAM" id="SSF109998">
    <property type="entry name" value="Triger factor/SurA peptide-binding domain-like"/>
    <property type="match status" value="1"/>
</dbReference>
<evidence type="ECO:0000256" key="2">
    <source>
        <dbReference type="ARBA" id="ARBA00005464"/>
    </source>
</evidence>
<dbReference type="HAMAP" id="MF_00303">
    <property type="entry name" value="Trigger_factor_Tig"/>
    <property type="match status" value="1"/>
</dbReference>
<dbReference type="InterPro" id="IPR046357">
    <property type="entry name" value="PPIase_dom_sf"/>
</dbReference>
<dbReference type="NCBIfam" id="TIGR00115">
    <property type="entry name" value="tig"/>
    <property type="match status" value="1"/>
</dbReference>
<dbReference type="Pfam" id="PF05698">
    <property type="entry name" value="Trigger_C"/>
    <property type="match status" value="1"/>
</dbReference>
<dbReference type="SUPFAM" id="SSF54534">
    <property type="entry name" value="FKBP-like"/>
    <property type="match status" value="1"/>
</dbReference>
<gene>
    <name evidence="13" type="primary">tig</name>
    <name evidence="19" type="ORF">SR1949_43810</name>
</gene>
<dbReference type="SUPFAM" id="SSF102735">
    <property type="entry name" value="Trigger factor ribosome-binding domain"/>
    <property type="match status" value="1"/>
</dbReference>
<accession>A0A480A312</accession>
<dbReference type="InterPro" id="IPR008881">
    <property type="entry name" value="Trigger_fac_ribosome-bd_bac"/>
</dbReference>
<dbReference type="GO" id="GO:0044183">
    <property type="term" value="F:protein folding chaperone"/>
    <property type="evidence" value="ECO:0007669"/>
    <property type="project" value="TreeGrafter"/>
</dbReference>
<evidence type="ECO:0000256" key="3">
    <source>
        <dbReference type="ARBA" id="ARBA00013194"/>
    </source>
</evidence>
<dbReference type="EMBL" id="BJCE01000230">
    <property type="protein sequence ID" value="GCL39257.1"/>
    <property type="molecule type" value="Genomic_DNA"/>
</dbReference>
<keyword evidence="8 13" id="KW-0143">Chaperone</keyword>
<dbReference type="GO" id="GO:0043335">
    <property type="term" value="P:protein unfolding"/>
    <property type="evidence" value="ECO:0007669"/>
    <property type="project" value="TreeGrafter"/>
</dbReference>
<keyword evidence="16" id="KW-0175">Coiled coil</keyword>
<comment type="function">
    <text evidence="11 13">Involved in protein export. Acts as a chaperone by maintaining the newly synthesized protein in an open conformation. Functions as a peptidyl-prolyl cis-trans isomerase.</text>
</comment>
<keyword evidence="6 13" id="KW-0132">Cell division</keyword>
<dbReference type="AlphaFoldDB" id="A0A480A312"/>
<dbReference type="FunFam" id="3.10.50.40:FF:000001">
    <property type="entry name" value="Trigger factor"/>
    <property type="match status" value="1"/>
</dbReference>
<evidence type="ECO:0000256" key="6">
    <source>
        <dbReference type="ARBA" id="ARBA00022618"/>
    </source>
</evidence>
<evidence type="ECO:0000313" key="19">
    <source>
        <dbReference type="EMBL" id="GCL39257.1"/>
    </source>
</evidence>
<dbReference type="GO" id="GO:0043022">
    <property type="term" value="F:ribosome binding"/>
    <property type="evidence" value="ECO:0007669"/>
    <property type="project" value="TreeGrafter"/>
</dbReference>
<comment type="caution">
    <text evidence="19">The sequence shown here is derived from an EMBL/GenBank/DDBJ whole genome shotgun (WGS) entry which is preliminary data.</text>
</comment>
<dbReference type="GO" id="GO:0005737">
    <property type="term" value="C:cytoplasm"/>
    <property type="evidence" value="ECO:0007669"/>
    <property type="project" value="UniProtKB-SubCell"/>
</dbReference>
<dbReference type="FunFam" id="3.30.70.1050:FF:000004">
    <property type="entry name" value="Trigger factor"/>
    <property type="match status" value="1"/>
</dbReference>
<evidence type="ECO:0000259" key="18">
    <source>
        <dbReference type="PROSITE" id="PS50059"/>
    </source>
</evidence>
<dbReference type="Gene3D" id="1.10.3120.10">
    <property type="entry name" value="Trigger factor, C-terminal domain"/>
    <property type="match status" value="1"/>
</dbReference>
<evidence type="ECO:0000256" key="7">
    <source>
        <dbReference type="ARBA" id="ARBA00023110"/>
    </source>
</evidence>
<dbReference type="GO" id="GO:0003755">
    <property type="term" value="F:peptidyl-prolyl cis-trans isomerase activity"/>
    <property type="evidence" value="ECO:0007669"/>
    <property type="project" value="UniProtKB-UniRule"/>
</dbReference>
<dbReference type="RefSeq" id="WP_137668885.1">
    <property type="nucleotide sequence ID" value="NZ_BJCE01000230.1"/>
</dbReference>
<evidence type="ECO:0000256" key="9">
    <source>
        <dbReference type="ARBA" id="ARBA00023235"/>
    </source>
</evidence>
<dbReference type="PIRSF" id="PIRSF003095">
    <property type="entry name" value="Trigger_factor"/>
    <property type="match status" value="1"/>
</dbReference>
<evidence type="ECO:0000256" key="12">
    <source>
        <dbReference type="ARBA" id="ARBA00029986"/>
    </source>
</evidence>
<evidence type="ECO:0000256" key="13">
    <source>
        <dbReference type="HAMAP-Rule" id="MF_00303"/>
    </source>
</evidence>
<evidence type="ECO:0000256" key="4">
    <source>
        <dbReference type="ARBA" id="ARBA00016902"/>
    </source>
</evidence>
<evidence type="ECO:0000256" key="15">
    <source>
        <dbReference type="RuleBase" id="RU003914"/>
    </source>
</evidence>
<protein>
    <recommendedName>
        <fullName evidence="4 13">Trigger factor</fullName>
        <shortName evidence="13">TF</shortName>
        <ecNumber evidence="3 13">5.2.1.8</ecNumber>
    </recommendedName>
    <alternativeName>
        <fullName evidence="12 13">PPIase</fullName>
    </alternativeName>
</protein>
<evidence type="ECO:0000256" key="17">
    <source>
        <dbReference type="SAM" id="MobiDB-lite"/>
    </source>
</evidence>
<dbReference type="EC" id="5.2.1.8" evidence="3 13"/>
<dbReference type="PROSITE" id="PS50059">
    <property type="entry name" value="FKBP_PPIASE"/>
    <property type="match status" value="1"/>
</dbReference>
<dbReference type="InterPro" id="IPR001179">
    <property type="entry name" value="PPIase_FKBP_dom"/>
</dbReference>
<dbReference type="InterPro" id="IPR005215">
    <property type="entry name" value="Trig_fac"/>
</dbReference>
<comment type="similarity">
    <text evidence="2 13 15">Belongs to the FKBP-type PPIase family. Tig subfamily.</text>
</comment>
<keyword evidence="10 13" id="KW-0131">Cell cycle</keyword>
<evidence type="ECO:0000256" key="1">
    <source>
        <dbReference type="ARBA" id="ARBA00000971"/>
    </source>
</evidence>
<evidence type="ECO:0000256" key="11">
    <source>
        <dbReference type="ARBA" id="ARBA00024849"/>
    </source>
</evidence>
<dbReference type="InterPro" id="IPR037041">
    <property type="entry name" value="Trigger_fac_C_sf"/>
</dbReference>
<evidence type="ECO:0000256" key="5">
    <source>
        <dbReference type="ARBA" id="ARBA00022490"/>
    </source>
</evidence>
<dbReference type="PANTHER" id="PTHR30560">
    <property type="entry name" value="TRIGGER FACTOR CHAPERONE AND PEPTIDYL-PROLYL CIS/TRANS ISOMERASE"/>
    <property type="match status" value="1"/>
</dbReference>
<keyword evidence="9 13" id="KW-0413">Isomerase</keyword>
<dbReference type="Pfam" id="PF00254">
    <property type="entry name" value="FKBP_C"/>
    <property type="match status" value="1"/>
</dbReference>
<feature type="compositionally biased region" description="Acidic residues" evidence="17">
    <location>
        <begin position="446"/>
        <end position="458"/>
    </location>
</feature>